<evidence type="ECO:0000313" key="3">
    <source>
        <dbReference type="Proteomes" id="UP000030680"/>
    </source>
</evidence>
<dbReference type="RefSeq" id="XP_005702409.1">
    <property type="nucleotide sequence ID" value="XM_005702352.1"/>
</dbReference>
<keyword evidence="3" id="KW-1185">Reference proteome</keyword>
<dbReference type="AlphaFoldDB" id="M2XR47"/>
<name>M2XR47_GALSU</name>
<reference evidence="3" key="1">
    <citation type="journal article" date="2013" name="Science">
        <title>Gene transfer from bacteria and archaea facilitated evolution of an extremophilic eukaryote.</title>
        <authorList>
            <person name="Schonknecht G."/>
            <person name="Chen W.H."/>
            <person name="Ternes C.M."/>
            <person name="Barbier G.G."/>
            <person name="Shrestha R.P."/>
            <person name="Stanke M."/>
            <person name="Brautigam A."/>
            <person name="Baker B.J."/>
            <person name="Banfield J.F."/>
            <person name="Garavito R.M."/>
            <person name="Carr K."/>
            <person name="Wilkerson C."/>
            <person name="Rensing S.A."/>
            <person name="Gagneul D."/>
            <person name="Dickenson N.E."/>
            <person name="Oesterhelt C."/>
            <person name="Lercher M.J."/>
            <person name="Weber A.P."/>
        </authorList>
    </citation>
    <scope>NUCLEOTIDE SEQUENCE [LARGE SCALE GENOMIC DNA]</scope>
    <source>
        <strain evidence="3">074W</strain>
    </source>
</reference>
<dbReference type="Gramene" id="EME25889">
    <property type="protein sequence ID" value="EME25889"/>
    <property type="gene ID" value="Gasu_64520"/>
</dbReference>
<dbReference type="Proteomes" id="UP000030680">
    <property type="component" value="Unassembled WGS sequence"/>
</dbReference>
<feature type="coiled-coil region" evidence="1">
    <location>
        <begin position="41"/>
        <end position="68"/>
    </location>
</feature>
<proteinExistence type="predicted"/>
<dbReference type="GeneID" id="17084882"/>
<dbReference type="OrthoDB" id="10366352at2759"/>
<organism evidence="2 3">
    <name type="scientific">Galdieria sulphuraria</name>
    <name type="common">Red alga</name>
    <dbReference type="NCBI Taxonomy" id="130081"/>
    <lineage>
        <taxon>Eukaryota</taxon>
        <taxon>Rhodophyta</taxon>
        <taxon>Bangiophyceae</taxon>
        <taxon>Galdieriales</taxon>
        <taxon>Galdieriaceae</taxon>
        <taxon>Galdieria</taxon>
    </lineage>
</organism>
<dbReference type="KEGG" id="gsl:Gasu_64520"/>
<evidence type="ECO:0000256" key="1">
    <source>
        <dbReference type="SAM" id="Coils"/>
    </source>
</evidence>
<gene>
    <name evidence="2" type="ORF">Gasu_64520</name>
</gene>
<keyword evidence="1" id="KW-0175">Coiled coil</keyword>
<dbReference type="EMBL" id="KB454738">
    <property type="protein sequence ID" value="EME25889.1"/>
    <property type="molecule type" value="Genomic_DNA"/>
</dbReference>
<sequence>MLLSQGSRDWLSSLGKLLESFVTEEDEEKLNAISRRLEYSATELSRALKQSKEAVESMEESLHRIQSDSELVAAVLQKVTKLRRDV</sequence>
<evidence type="ECO:0000313" key="2">
    <source>
        <dbReference type="EMBL" id="EME25889.1"/>
    </source>
</evidence>
<protein>
    <submittedName>
        <fullName evidence="2">Uncharacterized protein</fullName>
    </submittedName>
</protein>
<accession>M2XR47</accession>